<proteinExistence type="predicted"/>
<name>A0A6G9Z7E2_9NOCA</name>
<dbReference type="AlphaFoldDB" id="A0A6G9Z7E2"/>
<evidence type="ECO:0000313" key="4">
    <source>
        <dbReference type="EMBL" id="QIS21519.1"/>
    </source>
</evidence>
<keyword evidence="2" id="KW-0812">Transmembrane</keyword>
<dbReference type="InterPro" id="IPR050570">
    <property type="entry name" value="Cell_wall_metabolism_enzyme"/>
</dbReference>
<feature type="transmembrane region" description="Helical" evidence="2">
    <location>
        <begin position="64"/>
        <end position="83"/>
    </location>
</feature>
<evidence type="ECO:0000256" key="1">
    <source>
        <dbReference type="SAM" id="MobiDB-lite"/>
    </source>
</evidence>
<feature type="compositionally biased region" description="Polar residues" evidence="1">
    <location>
        <begin position="29"/>
        <end position="39"/>
    </location>
</feature>
<dbReference type="EMBL" id="CP046173">
    <property type="protein sequence ID" value="QIS21519.1"/>
    <property type="molecule type" value="Genomic_DNA"/>
</dbReference>
<dbReference type="Pfam" id="PF01551">
    <property type="entry name" value="Peptidase_M23"/>
    <property type="match status" value="1"/>
</dbReference>
<dbReference type="GO" id="GO:0004222">
    <property type="term" value="F:metalloendopeptidase activity"/>
    <property type="evidence" value="ECO:0007669"/>
    <property type="project" value="TreeGrafter"/>
</dbReference>
<dbReference type="InterPro" id="IPR016047">
    <property type="entry name" value="M23ase_b-sheet_dom"/>
</dbReference>
<sequence length="222" mass="23565">MEAVGVRGKRRHRATGPFRVMEIHAVTSPQDDQPNQALPHQTPPEPDAPPALGNRPQWQSNRRAAYLLLGSALIASLGTLLVAHTTEPVPPRPQFSKFVSGTVTSGFDTRSRVQHFGIDIAGPTGTPILAVADGTVLEAGPASGMGMWVRLLHNDGTVTVYGHINSATVSAGQRVSAGDQIATLGNTGFSTGPHCHFEVWLHDKDKTDPLPWLAARGISLGP</sequence>
<evidence type="ECO:0000256" key="2">
    <source>
        <dbReference type="SAM" id="Phobius"/>
    </source>
</evidence>
<keyword evidence="2" id="KW-1133">Transmembrane helix</keyword>
<keyword evidence="2" id="KW-0472">Membrane</keyword>
<organism evidence="4 5">
    <name type="scientific">Nocardia terpenica</name>
    <dbReference type="NCBI Taxonomy" id="455432"/>
    <lineage>
        <taxon>Bacteria</taxon>
        <taxon>Bacillati</taxon>
        <taxon>Actinomycetota</taxon>
        <taxon>Actinomycetes</taxon>
        <taxon>Mycobacteriales</taxon>
        <taxon>Nocardiaceae</taxon>
        <taxon>Nocardia</taxon>
    </lineage>
</organism>
<evidence type="ECO:0000259" key="3">
    <source>
        <dbReference type="Pfam" id="PF01551"/>
    </source>
</evidence>
<dbReference type="Gene3D" id="2.70.70.10">
    <property type="entry name" value="Glucose Permease (Domain IIA)"/>
    <property type="match status" value="1"/>
</dbReference>
<dbReference type="InterPro" id="IPR011055">
    <property type="entry name" value="Dup_hybrid_motif"/>
</dbReference>
<dbReference type="SUPFAM" id="SSF51261">
    <property type="entry name" value="Duplicated hybrid motif"/>
    <property type="match status" value="1"/>
</dbReference>
<dbReference type="Proteomes" id="UP000500953">
    <property type="component" value="Chromosome"/>
</dbReference>
<reference evidence="4 5" key="1">
    <citation type="journal article" date="2019" name="ACS Chem. Biol.">
        <title>Identification and Mobilization of a Cryptic Antibiotic Biosynthesis Gene Locus from a Human-Pathogenic Nocardia Isolate.</title>
        <authorList>
            <person name="Herisse M."/>
            <person name="Ishida K."/>
            <person name="Porter J.L."/>
            <person name="Howden B."/>
            <person name="Hertweck C."/>
            <person name="Stinear T.P."/>
            <person name="Pidot S.J."/>
        </authorList>
    </citation>
    <scope>NUCLEOTIDE SEQUENCE [LARGE SCALE GENOMIC DNA]</scope>
    <source>
        <strain evidence="4 5">AUSMDU00012715</strain>
    </source>
</reference>
<dbReference type="PANTHER" id="PTHR21666">
    <property type="entry name" value="PEPTIDASE-RELATED"/>
    <property type="match status" value="1"/>
</dbReference>
<evidence type="ECO:0000313" key="5">
    <source>
        <dbReference type="Proteomes" id="UP000500953"/>
    </source>
</evidence>
<feature type="domain" description="M23ase beta-sheet core" evidence="3">
    <location>
        <begin position="114"/>
        <end position="208"/>
    </location>
</feature>
<feature type="region of interest" description="Disordered" evidence="1">
    <location>
        <begin position="29"/>
        <end position="56"/>
    </location>
</feature>
<accession>A0A6G9Z7E2</accession>
<protein>
    <submittedName>
        <fullName evidence="4">Peptidoglycan DD-metalloendopeptidase family protein</fullName>
    </submittedName>
</protein>
<dbReference type="PANTHER" id="PTHR21666:SF270">
    <property type="entry name" value="MUREIN HYDROLASE ACTIVATOR ENVC"/>
    <property type="match status" value="1"/>
</dbReference>
<gene>
    <name evidence="4" type="ORF">F6W96_27475</name>
</gene>
<dbReference type="CDD" id="cd12797">
    <property type="entry name" value="M23_peptidase"/>
    <property type="match status" value="1"/>
</dbReference>